<dbReference type="EnsemblPlants" id="AES95756">
    <property type="protein sequence ID" value="AES95756"/>
    <property type="gene ID" value="MTR_5g029200"/>
</dbReference>
<accession>A0A0C3XFH1</accession>
<evidence type="ECO:0000313" key="2">
    <source>
        <dbReference type="EnsemblPlants" id="AES95756"/>
    </source>
</evidence>
<reference evidence="2" key="3">
    <citation type="submission" date="2015-04" db="UniProtKB">
        <authorList>
            <consortium name="EnsemblPlants"/>
        </authorList>
    </citation>
    <scope>IDENTIFICATION</scope>
    <source>
        <strain evidence="2">cv. Jemalong A17</strain>
    </source>
</reference>
<evidence type="ECO:0008006" key="4">
    <source>
        <dbReference type="Google" id="ProtNLM"/>
    </source>
</evidence>
<name>G7KCB1_MEDTR</name>
<proteinExistence type="predicted"/>
<evidence type="ECO:0000313" key="3">
    <source>
        <dbReference type="Proteomes" id="UP000002051"/>
    </source>
</evidence>
<sequence length="176" mass="20446">MEEIADNSHLHLPGNWYGIWRFKVPPKVKNLIWIVCRGCLPTRARLLDREVNCSQVQVEQFVTILWSLWKSRNILVWQNGTETCQSILERGRQLLIVWKTVNSSMQQSGVVGNGVGTHIPEHMLAVREDAKKVVDYYNRGSNDISEFGAIINECRRKQRAFEEKERPYNNHLKSLS</sequence>
<reference evidence="1 3" key="1">
    <citation type="journal article" date="2011" name="Nature">
        <title>The Medicago genome provides insight into the evolution of rhizobial symbioses.</title>
        <authorList>
            <person name="Young N.D."/>
            <person name="Debelle F."/>
            <person name="Oldroyd G.E."/>
            <person name="Geurts R."/>
            <person name="Cannon S.B."/>
            <person name="Udvardi M.K."/>
            <person name="Benedito V.A."/>
            <person name="Mayer K.F."/>
            <person name="Gouzy J."/>
            <person name="Schoof H."/>
            <person name="Van de Peer Y."/>
            <person name="Proost S."/>
            <person name="Cook D.R."/>
            <person name="Meyers B.C."/>
            <person name="Spannagl M."/>
            <person name="Cheung F."/>
            <person name="De Mita S."/>
            <person name="Krishnakumar V."/>
            <person name="Gundlach H."/>
            <person name="Zhou S."/>
            <person name="Mudge J."/>
            <person name="Bharti A.K."/>
            <person name="Murray J.D."/>
            <person name="Naoumkina M.A."/>
            <person name="Rosen B."/>
            <person name="Silverstein K.A."/>
            <person name="Tang H."/>
            <person name="Rombauts S."/>
            <person name="Zhao P.X."/>
            <person name="Zhou P."/>
            <person name="Barbe V."/>
            <person name="Bardou P."/>
            <person name="Bechner M."/>
            <person name="Bellec A."/>
            <person name="Berger A."/>
            <person name="Berges H."/>
            <person name="Bidwell S."/>
            <person name="Bisseling T."/>
            <person name="Choisne N."/>
            <person name="Couloux A."/>
            <person name="Denny R."/>
            <person name="Deshpande S."/>
            <person name="Dai X."/>
            <person name="Doyle J.J."/>
            <person name="Dudez A.M."/>
            <person name="Farmer A.D."/>
            <person name="Fouteau S."/>
            <person name="Franken C."/>
            <person name="Gibelin C."/>
            <person name="Gish J."/>
            <person name="Goldstein S."/>
            <person name="Gonzalez A.J."/>
            <person name="Green P.J."/>
            <person name="Hallab A."/>
            <person name="Hartog M."/>
            <person name="Hua A."/>
            <person name="Humphray S.J."/>
            <person name="Jeong D.H."/>
            <person name="Jing Y."/>
            <person name="Jocker A."/>
            <person name="Kenton S.M."/>
            <person name="Kim D.J."/>
            <person name="Klee K."/>
            <person name="Lai H."/>
            <person name="Lang C."/>
            <person name="Lin S."/>
            <person name="Macmil S.L."/>
            <person name="Magdelenat G."/>
            <person name="Matthews L."/>
            <person name="McCorrison J."/>
            <person name="Monaghan E.L."/>
            <person name="Mun J.H."/>
            <person name="Najar F.Z."/>
            <person name="Nicholson C."/>
            <person name="Noirot C."/>
            <person name="O'Bleness M."/>
            <person name="Paule C.R."/>
            <person name="Poulain J."/>
            <person name="Prion F."/>
            <person name="Qin B."/>
            <person name="Qu C."/>
            <person name="Retzel E.F."/>
            <person name="Riddle C."/>
            <person name="Sallet E."/>
            <person name="Samain S."/>
            <person name="Samson N."/>
            <person name="Sanders I."/>
            <person name="Saurat O."/>
            <person name="Scarpelli C."/>
            <person name="Schiex T."/>
            <person name="Segurens B."/>
            <person name="Severin A.J."/>
            <person name="Sherrier D.J."/>
            <person name="Shi R."/>
            <person name="Sims S."/>
            <person name="Singer S.R."/>
            <person name="Sinharoy S."/>
            <person name="Sterck L."/>
            <person name="Viollet A."/>
            <person name="Wang B.B."/>
            <person name="Wang K."/>
            <person name="Wang M."/>
            <person name="Wang X."/>
            <person name="Warfsmann J."/>
            <person name="Weissenbach J."/>
            <person name="White D.D."/>
            <person name="White J.D."/>
            <person name="Wiley G.B."/>
            <person name="Wincker P."/>
            <person name="Xing Y."/>
            <person name="Yang L."/>
            <person name="Yao Z."/>
            <person name="Ying F."/>
            <person name="Zhai J."/>
            <person name="Zhou L."/>
            <person name="Zuber A."/>
            <person name="Denarie J."/>
            <person name="Dixon R.A."/>
            <person name="May G.D."/>
            <person name="Schwartz D.C."/>
            <person name="Rogers J."/>
            <person name="Quetier F."/>
            <person name="Town C.D."/>
            <person name="Roe B.A."/>
        </authorList>
    </citation>
    <scope>NUCLEOTIDE SEQUENCE [LARGE SCALE GENOMIC DNA]</scope>
    <source>
        <strain evidence="1">A17</strain>
        <strain evidence="2 3">cv. Jemalong A17</strain>
    </source>
</reference>
<dbReference type="Proteomes" id="UP000002051">
    <property type="component" value="Chromosome 5"/>
</dbReference>
<evidence type="ECO:0000313" key="1">
    <source>
        <dbReference type="EMBL" id="AES95756.2"/>
    </source>
</evidence>
<organism evidence="1 3">
    <name type="scientific">Medicago truncatula</name>
    <name type="common">Barrel medic</name>
    <name type="synonym">Medicago tribuloides</name>
    <dbReference type="NCBI Taxonomy" id="3880"/>
    <lineage>
        <taxon>Eukaryota</taxon>
        <taxon>Viridiplantae</taxon>
        <taxon>Streptophyta</taxon>
        <taxon>Embryophyta</taxon>
        <taxon>Tracheophyta</taxon>
        <taxon>Spermatophyta</taxon>
        <taxon>Magnoliopsida</taxon>
        <taxon>eudicotyledons</taxon>
        <taxon>Gunneridae</taxon>
        <taxon>Pentapetalae</taxon>
        <taxon>rosids</taxon>
        <taxon>fabids</taxon>
        <taxon>Fabales</taxon>
        <taxon>Fabaceae</taxon>
        <taxon>Papilionoideae</taxon>
        <taxon>50 kb inversion clade</taxon>
        <taxon>NPAAA clade</taxon>
        <taxon>Hologalegina</taxon>
        <taxon>IRL clade</taxon>
        <taxon>Trifolieae</taxon>
        <taxon>Medicago</taxon>
    </lineage>
</organism>
<dbReference type="HOGENOM" id="CLU_1527457_0_0_1"/>
<dbReference type="EMBL" id="CM001221">
    <property type="protein sequence ID" value="AES95756.2"/>
    <property type="molecule type" value="Genomic_DNA"/>
</dbReference>
<reference evidence="1 3" key="2">
    <citation type="journal article" date="2014" name="BMC Genomics">
        <title>An improved genome release (version Mt4.0) for the model legume Medicago truncatula.</title>
        <authorList>
            <person name="Tang H."/>
            <person name="Krishnakumar V."/>
            <person name="Bidwell S."/>
            <person name="Rosen B."/>
            <person name="Chan A."/>
            <person name="Zhou S."/>
            <person name="Gentzbittel L."/>
            <person name="Childs K.L."/>
            <person name="Yandell M."/>
            <person name="Gundlach H."/>
            <person name="Mayer K.F."/>
            <person name="Schwartz D.C."/>
            <person name="Town C.D."/>
        </authorList>
    </citation>
    <scope>GENOME REANNOTATION</scope>
    <source>
        <strain evidence="2 3">cv. Jemalong A17</strain>
    </source>
</reference>
<accession>G7KCB1</accession>
<protein>
    <recommendedName>
        <fullName evidence="4">Reverse transcriptase zinc-binding domain-containing protein</fullName>
    </recommendedName>
</protein>
<gene>
    <name evidence="1" type="ordered locus">MTR_5g029200</name>
</gene>
<dbReference type="PaxDb" id="3880-AES95756"/>
<keyword evidence="3" id="KW-1185">Reference proteome</keyword>
<dbReference type="AlphaFoldDB" id="G7KCB1"/>